<dbReference type="Proteomes" id="UP000183769">
    <property type="component" value="Unassembled WGS sequence"/>
</dbReference>
<evidence type="ECO:0000256" key="5">
    <source>
        <dbReference type="ARBA" id="ARBA00022777"/>
    </source>
</evidence>
<keyword evidence="4" id="KW-0547">Nucleotide-binding</keyword>
<dbReference type="SUPFAM" id="SSF55874">
    <property type="entry name" value="ATPase domain of HSP90 chaperone/DNA topoisomerase II/histidine kinase"/>
    <property type="match status" value="1"/>
</dbReference>
<dbReference type="Pfam" id="PF14417">
    <property type="entry name" value="MEDS"/>
    <property type="match status" value="1"/>
</dbReference>
<dbReference type="RefSeq" id="WP_074877515.1">
    <property type="nucleotide sequence ID" value="NZ_FOXI01000005.1"/>
</dbReference>
<evidence type="ECO:0000313" key="8">
    <source>
        <dbReference type="EMBL" id="SFP59019.1"/>
    </source>
</evidence>
<protein>
    <recommendedName>
        <fullName evidence="2">histidine kinase</fullName>
        <ecNumber evidence="2">2.7.13.3</ecNumber>
    </recommendedName>
</protein>
<evidence type="ECO:0000256" key="2">
    <source>
        <dbReference type="ARBA" id="ARBA00012438"/>
    </source>
</evidence>
<keyword evidence="3" id="KW-0808">Transferase</keyword>
<comment type="catalytic activity">
    <reaction evidence="1">
        <text>ATP + protein L-histidine = ADP + protein N-phospho-L-histidine.</text>
        <dbReference type="EC" id="2.7.13.3"/>
    </reaction>
</comment>
<evidence type="ECO:0000313" key="9">
    <source>
        <dbReference type="Proteomes" id="UP000183769"/>
    </source>
</evidence>
<dbReference type="PANTHER" id="PTHR44936:SF10">
    <property type="entry name" value="SENSOR PROTEIN RSTB"/>
    <property type="match status" value="1"/>
</dbReference>
<dbReference type="InterPro" id="IPR050980">
    <property type="entry name" value="2C_sensor_his_kinase"/>
</dbReference>
<name>A0A1I5RKD1_9EURY</name>
<dbReference type="GO" id="GO:0004673">
    <property type="term" value="F:protein histidine kinase activity"/>
    <property type="evidence" value="ECO:0007669"/>
    <property type="project" value="UniProtKB-EC"/>
</dbReference>
<dbReference type="GO" id="GO:0005524">
    <property type="term" value="F:ATP binding"/>
    <property type="evidence" value="ECO:0007669"/>
    <property type="project" value="UniProtKB-KW"/>
</dbReference>
<keyword evidence="9" id="KW-1185">Reference proteome</keyword>
<evidence type="ECO:0000259" key="7">
    <source>
        <dbReference type="Pfam" id="PF14417"/>
    </source>
</evidence>
<dbReference type="Gene3D" id="3.30.565.10">
    <property type="entry name" value="Histidine kinase-like ATPase, C-terminal domain"/>
    <property type="match status" value="1"/>
</dbReference>
<proteinExistence type="predicted"/>
<dbReference type="PANTHER" id="PTHR44936">
    <property type="entry name" value="SENSOR PROTEIN CREC"/>
    <property type="match status" value="1"/>
</dbReference>
<gene>
    <name evidence="8" type="ORF">SAMN05216277_10523</name>
</gene>
<evidence type="ECO:0000256" key="4">
    <source>
        <dbReference type="ARBA" id="ARBA00022741"/>
    </source>
</evidence>
<organism evidence="8 9">
    <name type="scientific">Halolamina pelagica</name>
    <dbReference type="NCBI Taxonomy" id="699431"/>
    <lineage>
        <taxon>Archaea</taxon>
        <taxon>Methanobacteriati</taxon>
        <taxon>Methanobacteriota</taxon>
        <taxon>Stenosarchaea group</taxon>
        <taxon>Halobacteria</taxon>
        <taxon>Halobacteriales</taxon>
        <taxon>Haloferacaceae</taxon>
    </lineage>
</organism>
<dbReference type="AlphaFoldDB" id="A0A1I5RKD1"/>
<reference evidence="9" key="1">
    <citation type="submission" date="2016-10" db="EMBL/GenBank/DDBJ databases">
        <authorList>
            <person name="Varghese N."/>
            <person name="Submissions S."/>
        </authorList>
    </citation>
    <scope>NUCLEOTIDE SEQUENCE [LARGE SCALE GENOMIC DNA]</scope>
    <source>
        <strain evidence="9">CGMCC 1.10329</strain>
    </source>
</reference>
<evidence type="ECO:0000256" key="6">
    <source>
        <dbReference type="ARBA" id="ARBA00022840"/>
    </source>
</evidence>
<dbReference type="EMBL" id="FOXI01000005">
    <property type="protein sequence ID" value="SFP59019.1"/>
    <property type="molecule type" value="Genomic_DNA"/>
</dbReference>
<dbReference type="InterPro" id="IPR025847">
    <property type="entry name" value="MEDS_domain"/>
</dbReference>
<keyword evidence="5 8" id="KW-0418">Kinase</keyword>
<evidence type="ECO:0000256" key="1">
    <source>
        <dbReference type="ARBA" id="ARBA00000085"/>
    </source>
</evidence>
<evidence type="ECO:0000256" key="3">
    <source>
        <dbReference type="ARBA" id="ARBA00022679"/>
    </source>
</evidence>
<accession>A0A1I5RKD1</accession>
<feature type="domain" description="MEDS" evidence="7">
    <location>
        <begin position="30"/>
        <end position="188"/>
    </location>
</feature>
<keyword evidence="6" id="KW-0067">ATP-binding</keyword>
<sequence>MDAAGDVETSQELRTAPHLRAEFERSTLPRHLALFYRSPETQLTAAATYVGYGLRNDRRCLYLADDNTPAQIESAFEAAGIDVAARTAADDLRIRDAGEVYLDAGFDPDRLISILKDACKAAVDDGYDGLLVAGENTWSFHTDTSFDHVLDFEADFDADSPNMPVTALCQYDLSRFCESSIAKAIRTHERIIYRNTLCENPYYLPPTEYRATEDPDLNVRLMLEQTHDLARSRQQVERREQRLAVVNRVLRHNVRNEMNVIRGYLDRLRSEASLRPAAERWIETAIDHLDDMVEMSDKARYVQDSLGSGTAEHLDLGTVLGRAVEQARRDYPGATIEVHGETGVSVLADTNLDAALTELVTTAAAARSEDQPAVTVLVDNSGVERVRIEVGVPEWEIPENDRRAVQEGEETKLEHADGLGLWFVKWIVESTQGTMTLPDDGADVRIDLPRAQ</sequence>
<dbReference type="InterPro" id="IPR036890">
    <property type="entry name" value="HATPase_C_sf"/>
</dbReference>
<dbReference type="EC" id="2.7.13.3" evidence="2"/>
<dbReference type="OrthoDB" id="342253at2157"/>